<gene>
    <name evidence="2" type="ORF">CBF53_10180</name>
    <name evidence="3" type="ORF">CBF70_11305</name>
</gene>
<protein>
    <submittedName>
        <fullName evidence="3">NAD(P)H dehydrogenase</fullName>
    </submittedName>
</protein>
<sequence length="178" mass="20560">MTKVVILTGSPHFNGASNKLADKFEKGIRETENKVYRYDAGLQDKSAPHFLQLEHAPGMEVGIPDNDIVEKEVIPKLLEADIVVLVSSLYYFGLNAQLKAVIDRFYDYNHELKDKKMVFMMAEYGTQKDMDAVKLHIHKLSDDMRWQIIDEIYADDSWNDQKLEKFAQKAYELGRSIK</sequence>
<dbReference type="Proteomes" id="UP000216316">
    <property type="component" value="Unassembled WGS sequence"/>
</dbReference>
<dbReference type="EMBL" id="NGNV01000063">
    <property type="protein sequence ID" value="OYR86816.1"/>
    <property type="molecule type" value="Genomic_DNA"/>
</dbReference>
<dbReference type="RefSeq" id="WP_094495923.1">
    <property type="nucleotide sequence ID" value="NZ_NGNV01000063.1"/>
</dbReference>
<evidence type="ECO:0000313" key="3">
    <source>
        <dbReference type="EMBL" id="OYR89946.1"/>
    </source>
</evidence>
<reference evidence="2" key="2">
    <citation type="submission" date="2017-05" db="EMBL/GenBank/DDBJ databases">
        <authorList>
            <person name="Lin X.B."/>
            <person name="Stothard P."/>
            <person name="Tasseva G."/>
            <person name="Walter J."/>
        </authorList>
    </citation>
    <scope>NUCLEOTIDE SEQUENCE</scope>
    <source>
        <strain evidence="2">609u</strain>
    </source>
</reference>
<evidence type="ECO:0000313" key="4">
    <source>
        <dbReference type="Proteomes" id="UP000215828"/>
    </source>
</evidence>
<dbReference type="Pfam" id="PF03358">
    <property type="entry name" value="FMN_red"/>
    <property type="match status" value="1"/>
</dbReference>
<reference evidence="4 5" key="3">
    <citation type="submission" date="2017-09" db="EMBL/GenBank/DDBJ databases">
        <title>Tripartite evolution among Lactobacillus johnsonii, Lactobacillus taiwanensis, Lactobacillus reuteri and their rodent host.</title>
        <authorList>
            <person name="Wang T."/>
            <person name="Knowles S."/>
            <person name="Cheng C."/>
        </authorList>
    </citation>
    <scope>NUCLEOTIDE SEQUENCE [LARGE SCALE GENOMIC DNA]</scope>
    <source>
        <strain evidence="3 4">609q</strain>
        <strain evidence="2 5">609u</strain>
    </source>
</reference>
<dbReference type="InterPro" id="IPR029039">
    <property type="entry name" value="Flavoprotein-like_sf"/>
</dbReference>
<dbReference type="PANTHER" id="PTHR43741">
    <property type="entry name" value="FMN-DEPENDENT NADH-AZOREDUCTASE 1"/>
    <property type="match status" value="1"/>
</dbReference>
<dbReference type="InterPro" id="IPR005025">
    <property type="entry name" value="FMN_Rdtase-like_dom"/>
</dbReference>
<dbReference type="Proteomes" id="UP000215828">
    <property type="component" value="Unassembled WGS sequence"/>
</dbReference>
<dbReference type="PANTHER" id="PTHR43741:SF4">
    <property type="entry name" value="FMN-DEPENDENT NADH:QUINONE OXIDOREDUCTASE"/>
    <property type="match status" value="1"/>
</dbReference>
<dbReference type="AlphaFoldDB" id="A0A256LA34"/>
<organism evidence="3 4">
    <name type="scientific">Lactobacillus taiwanensis</name>
    <dbReference type="NCBI Taxonomy" id="508451"/>
    <lineage>
        <taxon>Bacteria</taxon>
        <taxon>Bacillati</taxon>
        <taxon>Bacillota</taxon>
        <taxon>Bacilli</taxon>
        <taxon>Lactobacillales</taxon>
        <taxon>Lactobacillaceae</taxon>
        <taxon>Lactobacillus</taxon>
    </lineage>
</organism>
<evidence type="ECO:0000259" key="1">
    <source>
        <dbReference type="Pfam" id="PF03358"/>
    </source>
</evidence>
<reference evidence="3 4" key="1">
    <citation type="submission" date="2017-04" db="EMBL/GenBank/DDBJ databases">
        <authorList>
            <person name="Afonso C.L."/>
            <person name="Miller P.J."/>
            <person name="Scott M.A."/>
            <person name="Spackman E."/>
            <person name="Goraichik I."/>
            <person name="Dimitrov K.M."/>
            <person name="Suarez D.L."/>
            <person name="Swayne D.E."/>
        </authorList>
    </citation>
    <scope>NUCLEOTIDE SEQUENCE [LARGE SCALE GENOMIC DNA]</scope>
    <source>
        <strain evidence="3 4">609q</strain>
    </source>
</reference>
<dbReference type="GO" id="GO:0016491">
    <property type="term" value="F:oxidoreductase activity"/>
    <property type="evidence" value="ECO:0007669"/>
    <property type="project" value="InterPro"/>
</dbReference>
<feature type="domain" description="NADPH-dependent FMN reductase-like" evidence="1">
    <location>
        <begin position="2"/>
        <end position="154"/>
    </location>
</feature>
<comment type="caution">
    <text evidence="3">The sequence shown here is derived from an EMBL/GenBank/DDBJ whole genome shotgun (WGS) entry which is preliminary data.</text>
</comment>
<dbReference type="InterPro" id="IPR050104">
    <property type="entry name" value="FMN-dep_NADH:Q_OxRdtase_AzoR1"/>
</dbReference>
<dbReference type="SUPFAM" id="SSF52218">
    <property type="entry name" value="Flavoproteins"/>
    <property type="match status" value="1"/>
</dbReference>
<name>A0A256LA34_9LACO</name>
<dbReference type="Gene3D" id="3.40.50.360">
    <property type="match status" value="1"/>
</dbReference>
<keyword evidence="5" id="KW-1185">Reference proteome</keyword>
<accession>A0A256LA34</accession>
<evidence type="ECO:0000313" key="5">
    <source>
        <dbReference type="Proteomes" id="UP000216316"/>
    </source>
</evidence>
<evidence type="ECO:0000313" key="2">
    <source>
        <dbReference type="EMBL" id="OYR86816.1"/>
    </source>
</evidence>
<proteinExistence type="predicted"/>
<dbReference type="EMBL" id="NGNX01000063">
    <property type="protein sequence ID" value="OYR89946.1"/>
    <property type="molecule type" value="Genomic_DNA"/>
</dbReference>